<comment type="caution">
    <text evidence="3">The sequence shown here is derived from an EMBL/GenBank/DDBJ whole genome shotgun (WGS) entry which is preliminary data.</text>
</comment>
<evidence type="ECO:0000256" key="2">
    <source>
        <dbReference type="RuleBase" id="RU362097"/>
    </source>
</evidence>
<gene>
    <name evidence="3" type="ORF">OSR52_05810</name>
</gene>
<keyword evidence="2" id="KW-0472">Membrane</keyword>
<dbReference type="PANTHER" id="PTHR30203">
    <property type="entry name" value="OUTER MEMBRANE CATION EFFLUX PROTEIN"/>
    <property type="match status" value="1"/>
</dbReference>
<accession>A0ABT6FQ36</accession>
<evidence type="ECO:0000256" key="1">
    <source>
        <dbReference type="ARBA" id="ARBA00007613"/>
    </source>
</evidence>
<sequence>MAHHIWFEALTYRYPQNIWVPLLFCALLFFTNCAPKLDTVEAPIDNPDEFSYNGTQVIPDKWWTVFNDKQLNILIDSALNQNLNLAATWEQVMEAHAIRRSEASFLWPQIDAGLQTGISRPQPDFAGGENTQLGLTASYELDLWGRLRSSKQAANFRLEASYFDYQATAMMLSAEIAATWFQYVTALQQLQLANKQIETNQDIMKLIRVRFSGGTIRGADILRQQQLLEATQNQKIVYQTNIELLKNQLSVLLGKPPQNELSLNPDSLPQLPPIPDTGLPLDLVRRRPDVKQAYNLVLVADRDMAAAIANRYPRLTLTAATQLRSNDFNNLFEEWAYTLGANIVAPLIYGGRLNAEVDRAEAVKNQTLYQYGQTVLTAFREVEDALIQEQMQKEQITILENRLILAQKTNRQLRIEFVNGLSEYLDVLLALDQEQQLRRDVLSARQELINIRISLYRALAGAFKTERENQLEE</sequence>
<dbReference type="Pfam" id="PF02321">
    <property type="entry name" value="OEP"/>
    <property type="match status" value="2"/>
</dbReference>
<dbReference type="SUPFAM" id="SSF56954">
    <property type="entry name" value="Outer membrane efflux proteins (OEP)"/>
    <property type="match status" value="1"/>
</dbReference>
<dbReference type="InterPro" id="IPR010131">
    <property type="entry name" value="MdtP/NodT-like"/>
</dbReference>
<dbReference type="NCBIfam" id="TIGR01845">
    <property type="entry name" value="outer_NodT"/>
    <property type="match status" value="1"/>
</dbReference>
<protein>
    <submittedName>
        <fullName evidence="3">Efflux transporter outer membrane subunit</fullName>
    </submittedName>
</protein>
<keyword evidence="4" id="KW-1185">Reference proteome</keyword>
<keyword evidence="2" id="KW-1134">Transmembrane beta strand</keyword>
<name>A0ABT6FQ36_9FLAO</name>
<organism evidence="3 4">
    <name type="scientific">Galbibacter pacificus</name>
    <dbReference type="NCBI Taxonomy" id="2996052"/>
    <lineage>
        <taxon>Bacteria</taxon>
        <taxon>Pseudomonadati</taxon>
        <taxon>Bacteroidota</taxon>
        <taxon>Flavobacteriia</taxon>
        <taxon>Flavobacteriales</taxon>
        <taxon>Flavobacteriaceae</taxon>
        <taxon>Galbibacter</taxon>
    </lineage>
</organism>
<dbReference type="Gene3D" id="1.20.1600.10">
    <property type="entry name" value="Outer membrane efflux proteins (OEP)"/>
    <property type="match status" value="1"/>
</dbReference>
<comment type="similarity">
    <text evidence="1 2">Belongs to the outer membrane factor (OMF) (TC 1.B.17) family.</text>
</comment>
<dbReference type="Proteomes" id="UP001153642">
    <property type="component" value="Unassembled WGS sequence"/>
</dbReference>
<comment type="subcellular location">
    <subcellularLocation>
        <location evidence="2">Cell membrane</location>
        <topology evidence="2">Lipid-anchor</topology>
    </subcellularLocation>
</comment>
<keyword evidence="2" id="KW-0449">Lipoprotein</keyword>
<dbReference type="RefSeq" id="WP_277899351.1">
    <property type="nucleotide sequence ID" value="NZ_JAPMUA010000002.1"/>
</dbReference>
<dbReference type="InterPro" id="IPR003423">
    <property type="entry name" value="OMP_efflux"/>
</dbReference>
<dbReference type="EMBL" id="JAPMUA010000002">
    <property type="protein sequence ID" value="MDG3585379.1"/>
    <property type="molecule type" value="Genomic_DNA"/>
</dbReference>
<dbReference type="Gene3D" id="2.20.200.10">
    <property type="entry name" value="Outer membrane efflux proteins (OEP)"/>
    <property type="match status" value="1"/>
</dbReference>
<evidence type="ECO:0000313" key="3">
    <source>
        <dbReference type="EMBL" id="MDG3585379.1"/>
    </source>
</evidence>
<keyword evidence="2" id="KW-0564">Palmitate</keyword>
<evidence type="ECO:0000313" key="4">
    <source>
        <dbReference type="Proteomes" id="UP001153642"/>
    </source>
</evidence>
<keyword evidence="2" id="KW-0812">Transmembrane</keyword>
<dbReference type="PANTHER" id="PTHR30203:SF33">
    <property type="entry name" value="BLR4455 PROTEIN"/>
    <property type="match status" value="1"/>
</dbReference>
<reference evidence="3" key="1">
    <citation type="submission" date="2022-11" db="EMBL/GenBank/DDBJ databases">
        <title>High-quality draft genome sequence of Galbibacter sp. strain CMA-7.</title>
        <authorList>
            <person name="Wei L."/>
            <person name="Dong C."/>
            <person name="Shao Z."/>
        </authorList>
    </citation>
    <scope>NUCLEOTIDE SEQUENCE</scope>
    <source>
        <strain evidence="3">CMA-7</strain>
    </source>
</reference>
<proteinExistence type="inferred from homology"/>